<evidence type="ECO:0000256" key="1">
    <source>
        <dbReference type="SAM" id="MobiDB-lite"/>
    </source>
</evidence>
<feature type="chain" id="PRO_5039121230" description="DUF732 domain-containing protein" evidence="2">
    <location>
        <begin position="32"/>
        <end position="151"/>
    </location>
</feature>
<evidence type="ECO:0000256" key="2">
    <source>
        <dbReference type="SAM" id="SignalP"/>
    </source>
</evidence>
<dbReference type="EMBL" id="BKBA01000004">
    <property type="protein sequence ID" value="GEQ13326.1"/>
    <property type="molecule type" value="Genomic_DNA"/>
</dbReference>
<reference evidence="3 4" key="1">
    <citation type="submission" date="2019-07" db="EMBL/GenBank/DDBJ databases">
        <title>Whole genome shotgun sequence of Knoellia locipacati NBRC 109775.</title>
        <authorList>
            <person name="Hosoyama A."/>
            <person name="Uohara A."/>
            <person name="Ohji S."/>
            <person name="Ichikawa N."/>
        </authorList>
    </citation>
    <scope>NUCLEOTIDE SEQUENCE [LARGE SCALE GENOMIC DNA]</scope>
    <source>
        <strain evidence="3 4">NBRC 109775</strain>
    </source>
</reference>
<gene>
    <name evidence="3" type="ORF">KLO01_13730</name>
</gene>
<evidence type="ECO:0008006" key="5">
    <source>
        <dbReference type="Google" id="ProtNLM"/>
    </source>
</evidence>
<feature type="region of interest" description="Disordered" evidence="1">
    <location>
        <begin position="33"/>
        <end position="71"/>
    </location>
</feature>
<keyword evidence="4" id="KW-1185">Reference proteome</keyword>
<name>A0A512SZE2_9MICO</name>
<keyword evidence="2" id="KW-0732">Signal</keyword>
<sequence length="151" mass="14959">MGISMGTVRHNTSLVAAVLCCLALSACGSESGDTVSSSPTTTAAAPQASPSSTLSTSSPSPTSSASGAESAGQEMGAKIGFYAVAKAAGMTETAKMDELASGICTRIGSGKAGEVGPWMKDTFGLEGDVAAKVAVITIEVQCPEFKSKMGL</sequence>
<protein>
    <recommendedName>
        <fullName evidence="5">DUF732 domain-containing protein</fullName>
    </recommendedName>
</protein>
<evidence type="ECO:0000313" key="3">
    <source>
        <dbReference type="EMBL" id="GEQ13326.1"/>
    </source>
</evidence>
<dbReference type="Proteomes" id="UP000321793">
    <property type="component" value="Unassembled WGS sequence"/>
</dbReference>
<evidence type="ECO:0000313" key="4">
    <source>
        <dbReference type="Proteomes" id="UP000321793"/>
    </source>
</evidence>
<accession>A0A512SZE2</accession>
<feature type="compositionally biased region" description="Low complexity" evidence="1">
    <location>
        <begin position="34"/>
        <end position="71"/>
    </location>
</feature>
<comment type="caution">
    <text evidence="3">The sequence shown here is derived from an EMBL/GenBank/DDBJ whole genome shotgun (WGS) entry which is preliminary data.</text>
</comment>
<proteinExistence type="predicted"/>
<organism evidence="3 4">
    <name type="scientific">Knoellia locipacati</name>
    <dbReference type="NCBI Taxonomy" id="882824"/>
    <lineage>
        <taxon>Bacteria</taxon>
        <taxon>Bacillati</taxon>
        <taxon>Actinomycetota</taxon>
        <taxon>Actinomycetes</taxon>
        <taxon>Micrococcales</taxon>
        <taxon>Intrasporangiaceae</taxon>
        <taxon>Knoellia</taxon>
    </lineage>
</organism>
<dbReference type="AlphaFoldDB" id="A0A512SZE2"/>
<feature type="signal peptide" evidence="2">
    <location>
        <begin position="1"/>
        <end position="31"/>
    </location>
</feature>